<gene>
    <name evidence="2" type="ORF">yc1106_06042</name>
</gene>
<dbReference type="AlphaFoldDB" id="A0A9Q8ZEI7"/>
<dbReference type="InterPro" id="IPR043519">
    <property type="entry name" value="NT_sf"/>
</dbReference>
<reference evidence="2" key="1">
    <citation type="submission" date="2021-12" db="EMBL/GenBank/DDBJ databases">
        <title>Curvularia clavata genome.</title>
        <authorList>
            <person name="Cao Y."/>
        </authorList>
    </citation>
    <scope>NUCLEOTIDE SEQUENCE</scope>
    <source>
        <strain evidence="2">Yc1106</strain>
    </source>
</reference>
<sequence length="345" mass="38543">MRLSLLTVPWLLATSISAIPVQSKGGNISHPVDDTGIIAPELNRRPCLHPEAQSVQEGGIQACNPLPTDEASLESRDLKKGNFSKEEYPMLQAASEKDVNFFHLMDSLMTLSKILDGKRIPWAVAGGLALKIHDQQRYTSDIDIVVQTDMIKLKAALAKDKKFIVPGFAWPSNVHLRVYHNQGTDAKPKYIELDMIIAGELITPADLGRNSIDKEKKTKDGKALNVHVLKLGKIFRSKVFALAASWRNKDDKDMADISWIIEKTPGALKNVEKELAYDMRQLVIYHLEKRSSPLLQTARQLLKVQPNQPTHLIQPQPIQGVPQGQENHMMQWLFNGVSTGNTPWG</sequence>
<organism evidence="2 3">
    <name type="scientific">Curvularia clavata</name>
    <dbReference type="NCBI Taxonomy" id="95742"/>
    <lineage>
        <taxon>Eukaryota</taxon>
        <taxon>Fungi</taxon>
        <taxon>Dikarya</taxon>
        <taxon>Ascomycota</taxon>
        <taxon>Pezizomycotina</taxon>
        <taxon>Dothideomycetes</taxon>
        <taxon>Pleosporomycetidae</taxon>
        <taxon>Pleosporales</taxon>
        <taxon>Pleosporineae</taxon>
        <taxon>Pleosporaceae</taxon>
        <taxon>Curvularia</taxon>
    </lineage>
</organism>
<accession>A0A9Q8ZEI7</accession>
<protein>
    <submittedName>
        <fullName evidence="2">Uncharacterized protein</fullName>
    </submittedName>
</protein>
<keyword evidence="3" id="KW-1185">Reference proteome</keyword>
<dbReference type="SUPFAM" id="SSF81301">
    <property type="entry name" value="Nucleotidyltransferase"/>
    <property type="match status" value="1"/>
</dbReference>
<name>A0A9Q8ZEI7_CURCL</name>
<keyword evidence="1" id="KW-0732">Signal</keyword>
<dbReference type="Pfam" id="PF08843">
    <property type="entry name" value="AbiEii"/>
    <property type="match status" value="1"/>
</dbReference>
<evidence type="ECO:0000313" key="3">
    <source>
        <dbReference type="Proteomes" id="UP001056012"/>
    </source>
</evidence>
<dbReference type="Gene3D" id="3.30.460.40">
    <property type="match status" value="1"/>
</dbReference>
<dbReference type="Proteomes" id="UP001056012">
    <property type="component" value="Chromosome 4"/>
</dbReference>
<proteinExistence type="predicted"/>
<feature type="signal peptide" evidence="1">
    <location>
        <begin position="1"/>
        <end position="18"/>
    </location>
</feature>
<feature type="chain" id="PRO_5040459327" evidence="1">
    <location>
        <begin position="19"/>
        <end position="345"/>
    </location>
</feature>
<dbReference type="EMBL" id="CP089277">
    <property type="protein sequence ID" value="USP78768.1"/>
    <property type="molecule type" value="Genomic_DNA"/>
</dbReference>
<dbReference type="OrthoDB" id="4731103at2759"/>
<dbReference type="InterPro" id="IPR014942">
    <property type="entry name" value="AbiEii"/>
</dbReference>
<evidence type="ECO:0000313" key="2">
    <source>
        <dbReference type="EMBL" id="USP78768.1"/>
    </source>
</evidence>
<evidence type="ECO:0000256" key="1">
    <source>
        <dbReference type="SAM" id="SignalP"/>
    </source>
</evidence>
<dbReference type="VEuPathDB" id="FungiDB:yc1106_06042"/>